<comment type="subunit">
    <text evidence="7">The complex comprises the extracytoplasmic solute receptor protein and the two transmembrane proteins.</text>
</comment>
<evidence type="ECO:0000256" key="4">
    <source>
        <dbReference type="ARBA" id="ARBA00022692"/>
    </source>
</evidence>
<evidence type="ECO:0000256" key="7">
    <source>
        <dbReference type="RuleBase" id="RU369079"/>
    </source>
</evidence>
<keyword evidence="3" id="KW-1003">Cell membrane</keyword>
<gene>
    <name evidence="9" type="ORF">GO499_03955</name>
</gene>
<keyword evidence="2 7" id="KW-0813">Transport</keyword>
<organism evidence="9 10">
    <name type="scientific">Algicella marina</name>
    <dbReference type="NCBI Taxonomy" id="2683284"/>
    <lineage>
        <taxon>Bacteria</taxon>
        <taxon>Pseudomonadati</taxon>
        <taxon>Pseudomonadota</taxon>
        <taxon>Alphaproteobacteria</taxon>
        <taxon>Rhodobacterales</taxon>
        <taxon>Paracoccaceae</taxon>
        <taxon>Algicella</taxon>
    </lineage>
</organism>
<evidence type="ECO:0000313" key="10">
    <source>
        <dbReference type="Proteomes" id="UP000464495"/>
    </source>
</evidence>
<protein>
    <recommendedName>
        <fullName evidence="7">TRAP transporter small permease protein</fullName>
    </recommendedName>
</protein>
<proteinExistence type="inferred from homology"/>
<reference evidence="9 10" key="1">
    <citation type="submission" date="2019-12" db="EMBL/GenBank/DDBJ databases">
        <title>Complete genome sequence of Algicella marina strain 9Alg 56(T) isolated from the red alga Tichocarpus crinitus.</title>
        <authorList>
            <person name="Kim S.-G."/>
            <person name="Nedashkovskaya O.I."/>
        </authorList>
    </citation>
    <scope>NUCLEOTIDE SEQUENCE [LARGE SCALE GENOMIC DNA]</scope>
    <source>
        <strain evidence="9 10">9Alg 56</strain>
    </source>
</reference>
<dbReference type="Proteomes" id="UP000464495">
    <property type="component" value="Chromosome"/>
</dbReference>
<comment type="subcellular location">
    <subcellularLocation>
        <location evidence="7">Cell inner membrane</location>
        <topology evidence="7">Multi-pass membrane protein</topology>
    </subcellularLocation>
    <subcellularLocation>
        <location evidence="1">Cell membrane</location>
        <topology evidence="1">Multi-pass membrane protein</topology>
    </subcellularLocation>
</comment>
<evidence type="ECO:0000256" key="1">
    <source>
        <dbReference type="ARBA" id="ARBA00004651"/>
    </source>
</evidence>
<evidence type="ECO:0000256" key="5">
    <source>
        <dbReference type="ARBA" id="ARBA00022989"/>
    </source>
</evidence>
<keyword evidence="5 7" id="KW-1133">Transmembrane helix</keyword>
<accession>A0A6P1SVB9</accession>
<dbReference type="AlphaFoldDB" id="A0A6P1SVB9"/>
<comment type="similarity">
    <text evidence="7">Belongs to the TRAP transporter small permease family.</text>
</comment>
<keyword evidence="10" id="KW-1185">Reference proteome</keyword>
<keyword evidence="7" id="KW-0997">Cell inner membrane</keyword>
<dbReference type="Pfam" id="PF04290">
    <property type="entry name" value="DctQ"/>
    <property type="match status" value="1"/>
</dbReference>
<dbReference type="EMBL" id="CP046620">
    <property type="protein sequence ID" value="QHQ34398.1"/>
    <property type="molecule type" value="Genomic_DNA"/>
</dbReference>
<keyword evidence="6 7" id="KW-0472">Membrane</keyword>
<dbReference type="GO" id="GO:0005886">
    <property type="term" value="C:plasma membrane"/>
    <property type="evidence" value="ECO:0007669"/>
    <property type="project" value="UniProtKB-SubCell"/>
</dbReference>
<dbReference type="InterPro" id="IPR055348">
    <property type="entry name" value="DctQ"/>
</dbReference>
<evidence type="ECO:0000313" key="9">
    <source>
        <dbReference type="EMBL" id="QHQ34398.1"/>
    </source>
</evidence>
<sequence length="165" mass="18037">MRMILRIQDLLFAALAVIGAVAILMLMVHVVTDVVMRNVANQPVPATYEIVTNYYMVALAFIPLAWLERSGGMVNVEVLEAALTPRMIWYSDKLVALISTAIYLALAWVTFAASLKTFAAGTFVLAQTVPIPTWPAYFLPPLGFALASVTTGIRLFAPFGQETVE</sequence>
<feature type="transmembrane region" description="Helical" evidence="7">
    <location>
        <begin position="94"/>
        <end position="114"/>
    </location>
</feature>
<dbReference type="KEGG" id="amaq:GO499_03955"/>
<evidence type="ECO:0000256" key="2">
    <source>
        <dbReference type="ARBA" id="ARBA00022448"/>
    </source>
</evidence>
<evidence type="ECO:0000256" key="6">
    <source>
        <dbReference type="ARBA" id="ARBA00023136"/>
    </source>
</evidence>
<feature type="domain" description="Tripartite ATP-independent periplasmic transporters DctQ component" evidence="8">
    <location>
        <begin position="26"/>
        <end position="155"/>
    </location>
</feature>
<feature type="transmembrane region" description="Helical" evidence="7">
    <location>
        <begin position="134"/>
        <end position="157"/>
    </location>
</feature>
<name>A0A6P1SVB9_9RHOB</name>
<dbReference type="GO" id="GO:0022857">
    <property type="term" value="F:transmembrane transporter activity"/>
    <property type="evidence" value="ECO:0007669"/>
    <property type="project" value="UniProtKB-UniRule"/>
</dbReference>
<keyword evidence="4 7" id="KW-0812">Transmembrane</keyword>
<feature type="transmembrane region" description="Helical" evidence="7">
    <location>
        <begin position="51"/>
        <end position="67"/>
    </location>
</feature>
<evidence type="ECO:0000256" key="3">
    <source>
        <dbReference type="ARBA" id="ARBA00022475"/>
    </source>
</evidence>
<feature type="transmembrane region" description="Helical" evidence="7">
    <location>
        <begin position="12"/>
        <end position="31"/>
    </location>
</feature>
<evidence type="ECO:0000259" key="8">
    <source>
        <dbReference type="Pfam" id="PF04290"/>
    </source>
</evidence>
<comment type="function">
    <text evidence="7">Part of the tripartite ATP-independent periplasmic (TRAP) transport system.</text>
</comment>